<dbReference type="Pfam" id="PF13333">
    <property type="entry name" value="rve_2"/>
    <property type="match status" value="1"/>
</dbReference>
<comment type="caution">
    <text evidence="2">The sequence shown here is derived from an EMBL/GenBank/DDBJ whole genome shotgun (WGS) entry which is preliminary data.</text>
</comment>
<accession>A0ABV9DFY6</accession>
<feature type="domain" description="Integrase catalytic" evidence="1">
    <location>
        <begin position="2"/>
        <end position="50"/>
    </location>
</feature>
<name>A0ABV9DFY6_9BACI</name>
<dbReference type="EMBL" id="JBHSFU010000003">
    <property type="protein sequence ID" value="MFC4557307.1"/>
    <property type="molecule type" value="Genomic_DNA"/>
</dbReference>
<dbReference type="RefSeq" id="WP_390293411.1">
    <property type="nucleotide sequence ID" value="NZ_JBHSFU010000003.1"/>
</dbReference>
<sequence>MLKQEGYYGEELKPYEKLKSIIEEYMHYYNNKRIKVKIAGLSPIHYRTQTSQSAA</sequence>
<evidence type="ECO:0000313" key="3">
    <source>
        <dbReference type="Proteomes" id="UP001595989"/>
    </source>
</evidence>
<keyword evidence="3" id="KW-1185">Reference proteome</keyword>
<dbReference type="InterPro" id="IPR001584">
    <property type="entry name" value="Integrase_cat-core"/>
</dbReference>
<proteinExistence type="predicted"/>
<reference evidence="3" key="1">
    <citation type="journal article" date="2019" name="Int. J. Syst. Evol. Microbiol.">
        <title>The Global Catalogue of Microorganisms (GCM) 10K type strain sequencing project: providing services to taxonomists for standard genome sequencing and annotation.</title>
        <authorList>
            <consortium name="The Broad Institute Genomics Platform"/>
            <consortium name="The Broad Institute Genome Sequencing Center for Infectious Disease"/>
            <person name="Wu L."/>
            <person name="Ma J."/>
        </authorList>
    </citation>
    <scope>NUCLEOTIDE SEQUENCE [LARGE SCALE GENOMIC DNA]</scope>
    <source>
        <strain evidence="3">CGMCC 4.7426</strain>
    </source>
</reference>
<organism evidence="2 3">
    <name type="scientific">Virgibacillus kekensis</name>
    <dbReference type="NCBI Taxonomy" id="202261"/>
    <lineage>
        <taxon>Bacteria</taxon>
        <taxon>Bacillati</taxon>
        <taxon>Bacillota</taxon>
        <taxon>Bacilli</taxon>
        <taxon>Bacillales</taxon>
        <taxon>Bacillaceae</taxon>
        <taxon>Virgibacillus</taxon>
    </lineage>
</organism>
<evidence type="ECO:0000259" key="1">
    <source>
        <dbReference type="Pfam" id="PF13333"/>
    </source>
</evidence>
<evidence type="ECO:0000313" key="2">
    <source>
        <dbReference type="EMBL" id="MFC4557307.1"/>
    </source>
</evidence>
<dbReference type="Proteomes" id="UP001595989">
    <property type="component" value="Unassembled WGS sequence"/>
</dbReference>
<protein>
    <submittedName>
        <fullName evidence="2">IS3 family transposase</fullName>
    </submittedName>
</protein>
<gene>
    <name evidence="2" type="ORF">ACFO3D_03675</name>
</gene>